<protein>
    <submittedName>
        <fullName evidence="1">Uncharacterized protein</fullName>
    </submittedName>
</protein>
<accession>A0A4Y2H3M5</accession>
<evidence type="ECO:0000313" key="2">
    <source>
        <dbReference type="Proteomes" id="UP000499080"/>
    </source>
</evidence>
<proteinExistence type="predicted"/>
<name>A0A4Y2H3M5_ARAVE</name>
<gene>
    <name evidence="1" type="ORF">AVEN_43046_1</name>
</gene>
<dbReference type="Proteomes" id="UP000499080">
    <property type="component" value="Unassembled WGS sequence"/>
</dbReference>
<organism evidence="1 2">
    <name type="scientific">Araneus ventricosus</name>
    <name type="common">Orbweaver spider</name>
    <name type="synonym">Epeira ventricosa</name>
    <dbReference type="NCBI Taxonomy" id="182803"/>
    <lineage>
        <taxon>Eukaryota</taxon>
        <taxon>Metazoa</taxon>
        <taxon>Ecdysozoa</taxon>
        <taxon>Arthropoda</taxon>
        <taxon>Chelicerata</taxon>
        <taxon>Arachnida</taxon>
        <taxon>Araneae</taxon>
        <taxon>Araneomorphae</taxon>
        <taxon>Entelegynae</taxon>
        <taxon>Araneoidea</taxon>
        <taxon>Araneidae</taxon>
        <taxon>Araneus</taxon>
    </lineage>
</organism>
<keyword evidence="2" id="KW-1185">Reference proteome</keyword>
<dbReference type="AlphaFoldDB" id="A0A4Y2H3M5"/>
<dbReference type="EMBL" id="BGPR01001735">
    <property type="protein sequence ID" value="GBM60700.1"/>
    <property type="molecule type" value="Genomic_DNA"/>
</dbReference>
<sequence>MGCECKVGLKPPTPSLLQHLKFKQHARAGVKHRGKGKKLIVISAYARPAKKKGSVSDPSSGCKSRGGLGLPYDPLRCHSSPFVCCSQEKFLGKEMYDGF</sequence>
<comment type="caution">
    <text evidence="1">The sequence shown here is derived from an EMBL/GenBank/DDBJ whole genome shotgun (WGS) entry which is preliminary data.</text>
</comment>
<evidence type="ECO:0000313" key="1">
    <source>
        <dbReference type="EMBL" id="GBM60700.1"/>
    </source>
</evidence>
<reference evidence="1 2" key="1">
    <citation type="journal article" date="2019" name="Sci. Rep.">
        <title>Orb-weaving spider Araneus ventricosus genome elucidates the spidroin gene catalogue.</title>
        <authorList>
            <person name="Kono N."/>
            <person name="Nakamura H."/>
            <person name="Ohtoshi R."/>
            <person name="Moran D.A.P."/>
            <person name="Shinohara A."/>
            <person name="Yoshida Y."/>
            <person name="Fujiwara M."/>
            <person name="Mori M."/>
            <person name="Tomita M."/>
            <person name="Arakawa K."/>
        </authorList>
    </citation>
    <scope>NUCLEOTIDE SEQUENCE [LARGE SCALE GENOMIC DNA]</scope>
</reference>